<evidence type="ECO:0000256" key="1">
    <source>
        <dbReference type="SAM" id="MobiDB-lite"/>
    </source>
</evidence>
<reference evidence="2 3" key="1">
    <citation type="submission" date="2018-03" db="EMBL/GenBank/DDBJ databases">
        <title>Genomic Encyclopedia of Archaeal and Bacterial Type Strains, Phase II (KMG-II): from individual species to whole genera.</title>
        <authorList>
            <person name="Goeker M."/>
        </authorList>
    </citation>
    <scope>NUCLEOTIDE SEQUENCE [LARGE SCALE GENOMIC DNA]</scope>
    <source>
        <strain evidence="2 3">DSM 43146</strain>
    </source>
</reference>
<gene>
    <name evidence="2" type="ORF">CLV67_103370</name>
</gene>
<keyword evidence="3" id="KW-1185">Reference proteome</keyword>
<organism evidence="2 3">
    <name type="scientific">Actinoplanes italicus</name>
    <dbReference type="NCBI Taxonomy" id="113567"/>
    <lineage>
        <taxon>Bacteria</taxon>
        <taxon>Bacillati</taxon>
        <taxon>Actinomycetota</taxon>
        <taxon>Actinomycetes</taxon>
        <taxon>Micromonosporales</taxon>
        <taxon>Micromonosporaceae</taxon>
        <taxon>Actinoplanes</taxon>
    </lineage>
</organism>
<evidence type="ECO:0000313" key="2">
    <source>
        <dbReference type="EMBL" id="PRX23621.1"/>
    </source>
</evidence>
<dbReference type="RefSeq" id="WP_170153797.1">
    <property type="nucleotide sequence ID" value="NZ_BOMO01000042.1"/>
</dbReference>
<accession>A0A2T0KJB4</accession>
<proteinExistence type="predicted"/>
<protein>
    <submittedName>
        <fullName evidence="2">Uncharacterized protein</fullName>
    </submittedName>
</protein>
<evidence type="ECO:0000313" key="3">
    <source>
        <dbReference type="Proteomes" id="UP000239415"/>
    </source>
</evidence>
<name>A0A2T0KJB4_9ACTN</name>
<feature type="region of interest" description="Disordered" evidence="1">
    <location>
        <begin position="1"/>
        <end position="21"/>
    </location>
</feature>
<comment type="caution">
    <text evidence="2">The sequence shown here is derived from an EMBL/GenBank/DDBJ whole genome shotgun (WGS) entry which is preliminary data.</text>
</comment>
<dbReference type="Proteomes" id="UP000239415">
    <property type="component" value="Unassembled WGS sequence"/>
</dbReference>
<dbReference type="EMBL" id="PVMZ01000003">
    <property type="protein sequence ID" value="PRX23621.1"/>
    <property type="molecule type" value="Genomic_DNA"/>
</dbReference>
<dbReference type="AlphaFoldDB" id="A0A2T0KJB4"/>
<sequence length="47" mass="5335">MYPQRCTDPRPHGPHRVPPRGTWTGFTCAGHDPAEFERQLTEAFGPE</sequence>